<protein>
    <submittedName>
        <fullName evidence="1">Uncharacterized protein</fullName>
    </submittedName>
</protein>
<evidence type="ECO:0000313" key="1">
    <source>
        <dbReference type="EMBL" id="KAH7269111.1"/>
    </source>
</evidence>
<dbReference type="RefSeq" id="XP_046055879.1">
    <property type="nucleotide sequence ID" value="XM_046191066.1"/>
</dbReference>
<accession>A0A9P9KV95</accession>
<gene>
    <name evidence="1" type="ORF">BKA55DRAFT_547872</name>
</gene>
<dbReference type="EMBL" id="JAGMUX010000001">
    <property type="protein sequence ID" value="KAH7269111.1"/>
    <property type="molecule type" value="Genomic_DNA"/>
</dbReference>
<evidence type="ECO:0000313" key="2">
    <source>
        <dbReference type="Proteomes" id="UP000720189"/>
    </source>
</evidence>
<keyword evidence="2" id="KW-1185">Reference proteome</keyword>
<dbReference type="Proteomes" id="UP000720189">
    <property type="component" value="Unassembled WGS sequence"/>
</dbReference>
<proteinExistence type="predicted"/>
<reference evidence="1" key="1">
    <citation type="journal article" date="2021" name="Nat. Commun.">
        <title>Genetic determinants of endophytism in the Arabidopsis root mycobiome.</title>
        <authorList>
            <person name="Mesny F."/>
            <person name="Miyauchi S."/>
            <person name="Thiergart T."/>
            <person name="Pickel B."/>
            <person name="Atanasova L."/>
            <person name="Karlsson M."/>
            <person name="Huettel B."/>
            <person name="Barry K.W."/>
            <person name="Haridas S."/>
            <person name="Chen C."/>
            <person name="Bauer D."/>
            <person name="Andreopoulos W."/>
            <person name="Pangilinan J."/>
            <person name="LaButti K."/>
            <person name="Riley R."/>
            <person name="Lipzen A."/>
            <person name="Clum A."/>
            <person name="Drula E."/>
            <person name="Henrissat B."/>
            <person name="Kohler A."/>
            <person name="Grigoriev I.V."/>
            <person name="Martin F.M."/>
            <person name="Hacquard S."/>
        </authorList>
    </citation>
    <scope>NUCLEOTIDE SEQUENCE</scope>
    <source>
        <strain evidence="1">MPI-CAGE-AT-0023</strain>
    </source>
</reference>
<name>A0A9P9KV95_FUSRE</name>
<sequence>MSTSDRIPLFPWVPAYAKGSEPGTCPSQTILHQFLTPAVTELQNITRDERILLPEGHTSDSQIHVPIPSDLAHVAGLNLDSTTEQNV</sequence>
<dbReference type="AlphaFoldDB" id="A0A9P9KV95"/>
<organism evidence="1 2">
    <name type="scientific">Fusarium redolens</name>
    <dbReference type="NCBI Taxonomy" id="48865"/>
    <lineage>
        <taxon>Eukaryota</taxon>
        <taxon>Fungi</taxon>
        <taxon>Dikarya</taxon>
        <taxon>Ascomycota</taxon>
        <taxon>Pezizomycotina</taxon>
        <taxon>Sordariomycetes</taxon>
        <taxon>Hypocreomycetidae</taxon>
        <taxon>Hypocreales</taxon>
        <taxon>Nectriaceae</taxon>
        <taxon>Fusarium</taxon>
        <taxon>Fusarium redolens species complex</taxon>
    </lineage>
</organism>
<dbReference type="GeneID" id="70221020"/>
<comment type="caution">
    <text evidence="1">The sequence shown here is derived from an EMBL/GenBank/DDBJ whole genome shotgun (WGS) entry which is preliminary data.</text>
</comment>